<reference evidence="1" key="1">
    <citation type="submission" date="2020-03" db="EMBL/GenBank/DDBJ databases">
        <title>The deep terrestrial virosphere.</title>
        <authorList>
            <person name="Holmfeldt K."/>
            <person name="Nilsson E."/>
            <person name="Simone D."/>
            <person name="Lopez-Fernandez M."/>
            <person name="Wu X."/>
            <person name="de Brujin I."/>
            <person name="Lundin D."/>
            <person name="Andersson A."/>
            <person name="Bertilsson S."/>
            <person name="Dopson M."/>
        </authorList>
    </citation>
    <scope>NUCLEOTIDE SEQUENCE</scope>
    <source>
        <strain evidence="1">MM415A07045</strain>
    </source>
</reference>
<dbReference type="AlphaFoldDB" id="A0A6M3JGN3"/>
<proteinExistence type="predicted"/>
<name>A0A6M3JGN3_9ZZZZ</name>
<evidence type="ECO:0000313" key="1">
    <source>
        <dbReference type="EMBL" id="QJA68325.1"/>
    </source>
</evidence>
<accession>A0A6M3JGN3</accession>
<gene>
    <name evidence="1" type="ORF">MM415A07045_0003</name>
</gene>
<protein>
    <submittedName>
        <fullName evidence="1">Uncharacterized protein</fullName>
    </submittedName>
</protein>
<dbReference type="EMBL" id="MT141607">
    <property type="protein sequence ID" value="QJA68325.1"/>
    <property type="molecule type" value="Genomic_DNA"/>
</dbReference>
<sequence>MEEENEIKICSYHQDEEQTPLIWTFAFNGAEYWCPACGANYGMLGAGEDVPFTWRLHNRYLKYHKASRRFLRARGALICAYLTRNGERIKPQDLPVKSKQYYVSQAKKWKYKYV</sequence>
<organism evidence="1">
    <name type="scientific">viral metagenome</name>
    <dbReference type="NCBI Taxonomy" id="1070528"/>
    <lineage>
        <taxon>unclassified sequences</taxon>
        <taxon>metagenomes</taxon>
        <taxon>organismal metagenomes</taxon>
    </lineage>
</organism>